<dbReference type="RefSeq" id="WP_052477289.1">
    <property type="nucleotide sequence ID" value="NZ_JARTHD010000008.1"/>
</dbReference>
<keyword evidence="6 10" id="KW-0067">ATP-binding</keyword>
<dbReference type="InterPro" id="IPR050095">
    <property type="entry name" value="ECF_ABC_transporter_ATP-bd"/>
</dbReference>
<evidence type="ECO:0000313" key="12">
    <source>
        <dbReference type="EMBL" id="KIL79062.1"/>
    </source>
</evidence>
<evidence type="ECO:0000256" key="3">
    <source>
        <dbReference type="ARBA" id="ARBA00022448"/>
    </source>
</evidence>
<keyword evidence="13" id="KW-1185">Reference proteome</keyword>
<keyword evidence="3 10" id="KW-0813">Transport</keyword>
<protein>
    <recommendedName>
        <fullName evidence="10">ABC transporter ATP-binding protein</fullName>
    </recommendedName>
</protein>
<reference evidence="12 13" key="1">
    <citation type="submission" date="2015-01" db="EMBL/GenBank/DDBJ databases">
        <title>Genome Assembly of Bacillus badius MTCC 1458.</title>
        <authorList>
            <person name="Verma A."/>
            <person name="Khatri I."/>
            <person name="Mual P."/>
            <person name="Subramanian S."/>
            <person name="Krishnamurthi S."/>
        </authorList>
    </citation>
    <scope>NUCLEOTIDE SEQUENCE [LARGE SCALE GENOMIC DNA]</scope>
    <source>
        <strain evidence="12 13">MTCC 1458</strain>
    </source>
</reference>
<accession>A0ABR5AWC9</accession>
<organism evidence="12 13">
    <name type="scientific">Bacillus badius</name>
    <dbReference type="NCBI Taxonomy" id="1455"/>
    <lineage>
        <taxon>Bacteria</taxon>
        <taxon>Bacillati</taxon>
        <taxon>Bacillota</taxon>
        <taxon>Bacilli</taxon>
        <taxon>Bacillales</taxon>
        <taxon>Bacillaceae</taxon>
        <taxon>Pseudobacillus</taxon>
    </lineage>
</organism>
<comment type="caution">
    <text evidence="12">The sequence shown here is derived from an EMBL/GenBank/DDBJ whole genome shotgun (WGS) entry which is preliminary data.</text>
</comment>
<dbReference type="PROSITE" id="PS50893">
    <property type="entry name" value="ABC_TRANSPORTER_2"/>
    <property type="match status" value="1"/>
</dbReference>
<dbReference type="PANTHER" id="PTHR43553:SF24">
    <property type="entry name" value="ENERGY-COUPLING FACTOR TRANSPORTER ATP-BINDING PROTEIN ECFA1"/>
    <property type="match status" value="1"/>
</dbReference>
<comment type="subcellular location">
    <subcellularLocation>
        <location evidence="1 10">Cell membrane</location>
        <topology evidence="1 10">Peripheral membrane protein</topology>
    </subcellularLocation>
</comment>
<evidence type="ECO:0000256" key="4">
    <source>
        <dbReference type="ARBA" id="ARBA00022475"/>
    </source>
</evidence>
<proteinExistence type="inferred from homology"/>
<dbReference type="InterPro" id="IPR017871">
    <property type="entry name" value="ABC_transporter-like_CS"/>
</dbReference>
<evidence type="ECO:0000256" key="5">
    <source>
        <dbReference type="ARBA" id="ARBA00022741"/>
    </source>
</evidence>
<evidence type="ECO:0000256" key="2">
    <source>
        <dbReference type="ARBA" id="ARBA00005417"/>
    </source>
</evidence>
<comment type="function">
    <text evidence="9">Probably part of an ABC transporter complex. Responsible for energy coupling to the transport system.</text>
</comment>
<evidence type="ECO:0000256" key="9">
    <source>
        <dbReference type="ARBA" id="ARBA00025157"/>
    </source>
</evidence>
<dbReference type="InterPro" id="IPR015856">
    <property type="entry name" value="ABC_transpr_CbiO/EcfA_su"/>
</dbReference>
<sequence>MIELKNVSYHYTDGTKALNDVSLAITPGRKIAVLGNNGAGKSTLFLHMNGLLQPAEGQLLFNGTPVAYKRRQLQELRRAVGIVFQHPDTQLFSPTVREDVLYGPNNLGWSQARAEQAALEAMEKTGVLEFQYKPPHFLSLGQKKRAAIASVVAMQPKLLILDEPTAGLDPYYARKIMQLLNELHNEETTVMLSTHDVNFAYEWADEILILQSGGVRAFAGAEELFHDQALLADCHLEQPWMMEVFAALQAKSGQKIKKVPKSKQELLTWIEEELQQTREMVTERMLLK</sequence>
<keyword evidence="8 10" id="KW-0472">Membrane</keyword>
<dbReference type="SMART" id="SM00382">
    <property type="entry name" value="AAA"/>
    <property type="match status" value="1"/>
</dbReference>
<dbReference type="Pfam" id="PF00005">
    <property type="entry name" value="ABC_tran"/>
    <property type="match status" value="1"/>
</dbReference>
<dbReference type="CDD" id="cd03225">
    <property type="entry name" value="ABC_cobalt_CbiO_domain1"/>
    <property type="match status" value="1"/>
</dbReference>
<keyword evidence="4 10" id="KW-1003">Cell membrane</keyword>
<dbReference type="EMBL" id="JXLP01000005">
    <property type="protein sequence ID" value="KIL79062.1"/>
    <property type="molecule type" value="Genomic_DNA"/>
</dbReference>
<dbReference type="NCBIfam" id="TIGR01166">
    <property type="entry name" value="cbiO"/>
    <property type="match status" value="1"/>
</dbReference>
<dbReference type="InterPro" id="IPR003593">
    <property type="entry name" value="AAA+_ATPase"/>
</dbReference>
<evidence type="ECO:0000313" key="13">
    <source>
        <dbReference type="Proteomes" id="UP000031982"/>
    </source>
</evidence>
<evidence type="ECO:0000259" key="11">
    <source>
        <dbReference type="PROSITE" id="PS50893"/>
    </source>
</evidence>
<evidence type="ECO:0000256" key="1">
    <source>
        <dbReference type="ARBA" id="ARBA00004202"/>
    </source>
</evidence>
<dbReference type="PANTHER" id="PTHR43553">
    <property type="entry name" value="HEAVY METAL TRANSPORTER"/>
    <property type="match status" value="1"/>
</dbReference>
<dbReference type="InterPro" id="IPR005876">
    <property type="entry name" value="Co_trans_ATP-bd"/>
</dbReference>
<dbReference type="Gene3D" id="3.40.50.300">
    <property type="entry name" value="P-loop containing nucleotide triphosphate hydrolases"/>
    <property type="match status" value="1"/>
</dbReference>
<dbReference type="SUPFAM" id="SSF52540">
    <property type="entry name" value="P-loop containing nucleoside triphosphate hydrolases"/>
    <property type="match status" value="1"/>
</dbReference>
<evidence type="ECO:0000256" key="7">
    <source>
        <dbReference type="ARBA" id="ARBA00022967"/>
    </source>
</evidence>
<comment type="function">
    <text evidence="10">Part of an ABC transporter complex. Responsible for energy coupling to the transport system.</text>
</comment>
<evidence type="ECO:0000256" key="6">
    <source>
        <dbReference type="ARBA" id="ARBA00022840"/>
    </source>
</evidence>
<dbReference type="PROSITE" id="PS00211">
    <property type="entry name" value="ABC_TRANSPORTER_1"/>
    <property type="match status" value="1"/>
</dbReference>
<feature type="domain" description="ABC transporter" evidence="11">
    <location>
        <begin position="2"/>
        <end position="237"/>
    </location>
</feature>
<dbReference type="InterPro" id="IPR003439">
    <property type="entry name" value="ABC_transporter-like_ATP-bd"/>
</dbReference>
<name>A0ABR5AWC9_BACBA</name>
<dbReference type="Proteomes" id="UP000031982">
    <property type="component" value="Unassembled WGS sequence"/>
</dbReference>
<keyword evidence="5 10" id="KW-0547">Nucleotide-binding</keyword>
<dbReference type="InterPro" id="IPR027417">
    <property type="entry name" value="P-loop_NTPase"/>
</dbReference>
<evidence type="ECO:0000256" key="8">
    <source>
        <dbReference type="ARBA" id="ARBA00023136"/>
    </source>
</evidence>
<evidence type="ECO:0000256" key="10">
    <source>
        <dbReference type="RuleBase" id="RU364103"/>
    </source>
</evidence>
<gene>
    <name evidence="12" type="ORF">SD77_3863</name>
</gene>
<comment type="similarity">
    <text evidence="2 10">Belongs to the ABC transporter superfamily.</text>
</comment>
<keyword evidence="7" id="KW-1278">Translocase</keyword>